<name>A0A2Z3YQI2_9CORY</name>
<dbReference type="Gene3D" id="3.40.50.1820">
    <property type="entry name" value="alpha/beta hydrolase"/>
    <property type="match status" value="1"/>
</dbReference>
<dbReference type="SUPFAM" id="SSF53474">
    <property type="entry name" value="alpha/beta-Hydrolases"/>
    <property type="match status" value="1"/>
</dbReference>
<evidence type="ECO:0000313" key="3">
    <source>
        <dbReference type="Proteomes" id="UP000247696"/>
    </source>
</evidence>
<protein>
    <submittedName>
        <fullName evidence="2">Enterochelin esterase</fullName>
    </submittedName>
</protein>
<feature type="region of interest" description="Disordered" evidence="1">
    <location>
        <begin position="124"/>
        <end position="145"/>
    </location>
</feature>
<gene>
    <name evidence="2" type="primary">fes_1</name>
    <name evidence="2" type="ORF">Csp1_23180</name>
</gene>
<organism evidence="2 3">
    <name type="scientific">Corynebacterium provencense</name>
    <dbReference type="NCBI Taxonomy" id="1737425"/>
    <lineage>
        <taxon>Bacteria</taxon>
        <taxon>Bacillati</taxon>
        <taxon>Actinomycetota</taxon>
        <taxon>Actinomycetes</taxon>
        <taxon>Mycobacteriales</taxon>
        <taxon>Corynebacteriaceae</taxon>
        <taxon>Corynebacterium</taxon>
    </lineage>
</organism>
<keyword evidence="3" id="KW-1185">Reference proteome</keyword>
<reference evidence="3" key="1">
    <citation type="submission" date="2017-11" db="EMBL/GenBank/DDBJ databases">
        <title>Otitis media/interna in a cat caused by the recently described species Corynebacterium provencense.</title>
        <authorList>
            <person name="Kittl S."/>
            <person name="Brodard I."/>
            <person name="Rychener L."/>
            <person name="Jores J."/>
            <person name="Roosje P."/>
            <person name="Gobeli Brawand S."/>
        </authorList>
    </citation>
    <scope>NUCLEOTIDE SEQUENCE [LARGE SCALE GENOMIC DNA]</scope>
    <source>
        <strain evidence="3">17KM38</strain>
    </source>
</reference>
<dbReference type="AlphaFoldDB" id="A0A2Z3YQI2"/>
<dbReference type="OrthoDB" id="9775130at2"/>
<proteinExistence type="predicted"/>
<dbReference type="InterPro" id="IPR050583">
    <property type="entry name" value="Mycobacterial_A85_antigen"/>
</dbReference>
<dbReference type="InterPro" id="IPR000801">
    <property type="entry name" value="Esterase-like"/>
</dbReference>
<sequence length="410" mass="43448">MMLDGLTVLPRPGSRLRTPVPRTTLPEGFRDPASGHGWDGAPVWTEFSRSDGRVGVVVRHRAPEATAVSVAVSGWFRPDPPAACDLEPVGHGWWAAAFTVPGDWQASYSFLEHRGPVGRTEFPAGPVPDRESGQGAAPWHGGDLHRLPRLVPGDPGLCRATVSEVARVCPRRPWLDAYGTPCPEMTVTLPARSPEEPVVRLWRSPSARPETPVPLVVVFDGEGHVDRLGTPLVLRDAEQAGVVPPVAVAFVSAGPARSEDLGVPGGQAEWVAGVLVPRLHAEGVLGAVDRTGTVVTGASFGGLSALFALARSGGRIGAAVAQSVSYWRYRTPDLDNALAAALRGGDAVVRLQSGRYEGDSAQRAQELAALLRRQGGDATARTVSGGHDWAWWIPEMVEELGGLLSRSGRP</sequence>
<dbReference type="Pfam" id="PF00756">
    <property type="entry name" value="Esterase"/>
    <property type="match status" value="1"/>
</dbReference>
<dbReference type="STRING" id="1737425.GCA_900049755_01549"/>
<dbReference type="PANTHER" id="PTHR48098">
    <property type="entry name" value="ENTEROCHELIN ESTERASE-RELATED"/>
    <property type="match status" value="1"/>
</dbReference>
<evidence type="ECO:0000256" key="1">
    <source>
        <dbReference type="SAM" id="MobiDB-lite"/>
    </source>
</evidence>
<dbReference type="EMBL" id="CP024988">
    <property type="protein sequence ID" value="AWT27068.1"/>
    <property type="molecule type" value="Genomic_DNA"/>
</dbReference>
<dbReference type="InterPro" id="IPR029058">
    <property type="entry name" value="AB_hydrolase_fold"/>
</dbReference>
<dbReference type="Proteomes" id="UP000247696">
    <property type="component" value="Chromosome"/>
</dbReference>
<evidence type="ECO:0000313" key="2">
    <source>
        <dbReference type="EMBL" id="AWT27068.1"/>
    </source>
</evidence>
<accession>A0A2Z3YQI2</accession>
<dbReference type="PANTHER" id="PTHR48098:SF3">
    <property type="entry name" value="IRON(III) ENTEROBACTIN ESTERASE"/>
    <property type="match status" value="1"/>
</dbReference>
<feature type="region of interest" description="Disordered" evidence="1">
    <location>
        <begin position="1"/>
        <end position="37"/>
    </location>
</feature>
<dbReference type="KEGG" id="cpre:Csp1_23180"/>